<dbReference type="AlphaFoldDB" id="A0A6V8R095"/>
<dbReference type="InterPro" id="IPR021765">
    <property type="entry name" value="UstYa-like"/>
</dbReference>
<evidence type="ECO:0000256" key="2">
    <source>
        <dbReference type="ARBA" id="ARBA00035112"/>
    </source>
</evidence>
<organism evidence="4 5">
    <name type="scientific">Trichoderma asperellum</name>
    <name type="common">Filamentous fungus</name>
    <dbReference type="NCBI Taxonomy" id="101201"/>
    <lineage>
        <taxon>Eukaryota</taxon>
        <taxon>Fungi</taxon>
        <taxon>Dikarya</taxon>
        <taxon>Ascomycota</taxon>
        <taxon>Pezizomycotina</taxon>
        <taxon>Sordariomycetes</taxon>
        <taxon>Hypocreomycetidae</taxon>
        <taxon>Hypocreales</taxon>
        <taxon>Hypocreaceae</taxon>
        <taxon>Trichoderma</taxon>
    </lineage>
</organism>
<dbReference type="Proteomes" id="UP000517252">
    <property type="component" value="Unassembled WGS sequence"/>
</dbReference>
<proteinExistence type="inferred from homology"/>
<keyword evidence="3" id="KW-1133">Transmembrane helix</keyword>
<evidence type="ECO:0000313" key="5">
    <source>
        <dbReference type="Proteomes" id="UP000517252"/>
    </source>
</evidence>
<feature type="transmembrane region" description="Helical" evidence="3">
    <location>
        <begin position="12"/>
        <end position="33"/>
    </location>
</feature>
<dbReference type="OrthoDB" id="3687641at2759"/>
<evidence type="ECO:0000256" key="1">
    <source>
        <dbReference type="ARBA" id="ARBA00004685"/>
    </source>
</evidence>
<gene>
    <name evidence="4" type="ORF">TASIC1_0009007200</name>
</gene>
<evidence type="ECO:0000256" key="3">
    <source>
        <dbReference type="SAM" id="Phobius"/>
    </source>
</evidence>
<evidence type="ECO:0000313" key="4">
    <source>
        <dbReference type="EMBL" id="GFP57735.1"/>
    </source>
</evidence>
<comment type="pathway">
    <text evidence="1">Mycotoxin biosynthesis.</text>
</comment>
<comment type="caution">
    <text evidence="4">The sequence shown here is derived from an EMBL/GenBank/DDBJ whole genome shotgun (WGS) entry which is preliminary data.</text>
</comment>
<dbReference type="Pfam" id="PF11807">
    <property type="entry name" value="UstYa"/>
    <property type="match status" value="1"/>
</dbReference>
<keyword evidence="3" id="KW-0812">Transmembrane</keyword>
<name>A0A6V8R095_TRIAP</name>
<keyword evidence="3" id="KW-0472">Membrane</keyword>
<reference evidence="4 5" key="1">
    <citation type="submission" date="2020-07" db="EMBL/GenBank/DDBJ databases">
        <title>Trichoderma asperellum IC-1 whole genome shotgun sequence.</title>
        <authorList>
            <person name="Kanamasa S."/>
            <person name="Takahashi H."/>
        </authorList>
    </citation>
    <scope>NUCLEOTIDE SEQUENCE [LARGE SCALE GENOMIC DNA]</scope>
    <source>
        <strain evidence="4 5">IC-1</strain>
    </source>
</reference>
<accession>A0A6V8R095</accession>
<dbReference type="PANTHER" id="PTHR33365">
    <property type="entry name" value="YALI0B05434P"/>
    <property type="match status" value="1"/>
</dbReference>
<dbReference type="GO" id="GO:0043386">
    <property type="term" value="P:mycotoxin biosynthetic process"/>
    <property type="evidence" value="ECO:0007669"/>
    <property type="project" value="InterPro"/>
</dbReference>
<protein>
    <submittedName>
        <fullName evidence="4">Cyclochlorotine biosynthesis protein O</fullName>
    </submittedName>
</protein>
<sequence length="259" mass="29724">MKRSARSKPYVSVGIIALTALNSLLLIATLIVLQLSNKNQGQCHESRQCTEEECAAMTSQYSTLLEPDAGVIEYEQVMFQGHLDHKNIYKGTPNKAMDKAWDDLMYMNGTVVDAKVIDRIGKSRLAVKFTEQQEPGEKYFASVEVFHQLHCLNLIRTYTYREYYDRPENRPLAFEDPEHILRKHVDHCIDMLRQVLSCNADVGLITYNWVEHYGIFPDFSTQHKCRKLDNIIKWVDTHQSASGLPAQSKDSVWLSESPP</sequence>
<dbReference type="EMBL" id="BLZH01000009">
    <property type="protein sequence ID" value="GFP57735.1"/>
    <property type="molecule type" value="Genomic_DNA"/>
</dbReference>
<dbReference type="PANTHER" id="PTHR33365:SF4">
    <property type="entry name" value="CYCLOCHLOROTINE BIOSYNTHESIS PROTEIN O"/>
    <property type="match status" value="1"/>
</dbReference>
<comment type="similarity">
    <text evidence="2">Belongs to the ustYa family.</text>
</comment>